<keyword evidence="4" id="KW-1185">Reference proteome</keyword>
<comment type="caution">
    <text evidence="3">The sequence shown here is derived from an EMBL/GenBank/DDBJ whole genome shotgun (WGS) entry which is preliminary data.</text>
</comment>
<gene>
    <name evidence="3" type="ORF">FCG67_00350</name>
</gene>
<evidence type="ECO:0000256" key="2">
    <source>
        <dbReference type="SAM" id="SignalP"/>
    </source>
</evidence>
<organism evidence="3 4">
    <name type="scientific">Rhodococcus oryzae</name>
    <dbReference type="NCBI Taxonomy" id="2571143"/>
    <lineage>
        <taxon>Bacteria</taxon>
        <taxon>Bacillati</taxon>
        <taxon>Actinomycetota</taxon>
        <taxon>Actinomycetes</taxon>
        <taxon>Mycobacteriales</taxon>
        <taxon>Nocardiaceae</taxon>
        <taxon>Rhodococcus</taxon>
    </lineage>
</organism>
<sequence>MRTFNKAAIIAVAATITWAMPVGVAGAITTPFGDINTGSLGSLGSSAPETEEPGTEVPAPRVALSKSTDLTAAGDTITVSGTGFSGAGSGLYVGLIQDSKYSATDAGAWMTTKWLKPTDITAGAWTATIDVAAIKGDSNCLQNTCSIYTVAAHGSADRTQDTKTPVTFKAPVVVPTGPAVTASKTSDIAAAGEAITVSGTGFSGAGAGLYVGLIQDSKYSATDSTAWMTTKWLKPTDITAGAWTATIDVAAIKGDSNCLQNTCSIYTVAAHGSADRTQDTKTPVTFK</sequence>
<evidence type="ECO:0000313" key="4">
    <source>
        <dbReference type="Proteomes" id="UP000305109"/>
    </source>
</evidence>
<feature type="region of interest" description="Disordered" evidence="1">
    <location>
        <begin position="39"/>
        <end position="63"/>
    </location>
</feature>
<feature type="signal peptide" evidence="2">
    <location>
        <begin position="1"/>
        <end position="27"/>
    </location>
</feature>
<dbReference type="Proteomes" id="UP000305109">
    <property type="component" value="Unassembled WGS sequence"/>
</dbReference>
<dbReference type="EMBL" id="SUMD01000001">
    <property type="protein sequence ID" value="TJZ81148.1"/>
    <property type="molecule type" value="Genomic_DNA"/>
</dbReference>
<protein>
    <recommendedName>
        <fullName evidence="5">IPT/TIG domain-containing protein</fullName>
    </recommendedName>
</protein>
<evidence type="ECO:0000313" key="3">
    <source>
        <dbReference type="EMBL" id="TJZ81148.1"/>
    </source>
</evidence>
<keyword evidence="2" id="KW-0732">Signal</keyword>
<dbReference type="RefSeq" id="WP_136906179.1">
    <property type="nucleotide sequence ID" value="NZ_SUMD01000001.1"/>
</dbReference>
<feature type="compositionally biased region" description="Polar residues" evidence="1">
    <location>
        <begin position="39"/>
        <end position="48"/>
    </location>
</feature>
<reference evidence="3 4" key="1">
    <citation type="submission" date="2019-04" db="EMBL/GenBank/DDBJ databases">
        <title>Rhodococcus oryzae sp. nov., a novel actinomycete isolated from rhizosphere soil of rice (Oryza sativa L.).</title>
        <authorList>
            <person name="Li C."/>
        </authorList>
    </citation>
    <scope>NUCLEOTIDE SEQUENCE [LARGE SCALE GENOMIC DNA]</scope>
    <source>
        <strain evidence="3 4">NEAU-CX67</strain>
    </source>
</reference>
<name>A0ABY2RQ15_9NOCA</name>
<evidence type="ECO:0000256" key="1">
    <source>
        <dbReference type="SAM" id="MobiDB-lite"/>
    </source>
</evidence>
<dbReference type="Gene3D" id="2.60.40.230">
    <property type="entry name" value="Neocarzinostatin-like"/>
    <property type="match status" value="2"/>
</dbReference>
<accession>A0ABY2RQ15</accession>
<proteinExistence type="predicted"/>
<evidence type="ECO:0008006" key="5">
    <source>
        <dbReference type="Google" id="ProtNLM"/>
    </source>
</evidence>
<feature type="chain" id="PRO_5046406733" description="IPT/TIG domain-containing protein" evidence="2">
    <location>
        <begin position="28"/>
        <end position="287"/>
    </location>
</feature>